<keyword evidence="1 5" id="KW-0312">Gluconeogenesis</keyword>
<evidence type="ECO:0000313" key="7">
    <source>
        <dbReference type="EMBL" id="AYQ55134.1"/>
    </source>
</evidence>
<dbReference type="InterPro" id="IPR022891">
    <property type="entry name" value="Triosephosphate_isomerase_arc"/>
</dbReference>
<comment type="function">
    <text evidence="5">Involved in the gluconeogenesis. Catalyzes stereospecifically the conversion of dihydroxyacetone phosphate (DHAP) to D-glyceraldehyde-3-phosphate (G3P).</text>
</comment>
<feature type="binding site" evidence="5">
    <location>
        <position position="181"/>
    </location>
    <ligand>
        <name>substrate</name>
    </ligand>
</feature>
<dbReference type="Proteomes" id="UP000273278">
    <property type="component" value="Chromosome"/>
</dbReference>
<dbReference type="EMBL" id="CP017686">
    <property type="protein sequence ID" value="AYQ55134.1"/>
    <property type="molecule type" value="Genomic_DNA"/>
</dbReference>
<feature type="binding site" evidence="5">
    <location>
        <begin position="9"/>
        <end position="11"/>
    </location>
    <ligand>
        <name>substrate</name>
    </ligand>
</feature>
<dbReference type="HAMAP" id="MF_00147_A">
    <property type="entry name" value="TIM_A"/>
    <property type="match status" value="1"/>
</dbReference>
<gene>
    <name evidence="5" type="primary">tpiA</name>
    <name evidence="7" type="ORF">BKD89_04865</name>
</gene>
<dbReference type="Pfam" id="PF00121">
    <property type="entry name" value="TIM"/>
    <property type="match status" value="1"/>
</dbReference>
<comment type="similarity">
    <text evidence="5 6">Belongs to the triosephosphate isomerase family.</text>
</comment>
<dbReference type="CDD" id="cd00311">
    <property type="entry name" value="TIM"/>
    <property type="match status" value="1"/>
</dbReference>
<feature type="binding site" evidence="5">
    <location>
        <begin position="202"/>
        <end position="203"/>
    </location>
    <ligand>
        <name>substrate</name>
    </ligand>
</feature>
<dbReference type="GO" id="GO:0004807">
    <property type="term" value="F:triose-phosphate isomerase activity"/>
    <property type="evidence" value="ECO:0007669"/>
    <property type="project" value="UniProtKB-UniRule"/>
</dbReference>
<feature type="active site" description="Electrophile" evidence="5">
    <location>
        <position position="93"/>
    </location>
</feature>
<dbReference type="NCBIfam" id="TIGR00419">
    <property type="entry name" value="tim"/>
    <property type="match status" value="1"/>
</dbReference>
<dbReference type="GO" id="GO:0006094">
    <property type="term" value="P:gluconeogenesis"/>
    <property type="evidence" value="ECO:0007669"/>
    <property type="project" value="UniProtKB-UniRule"/>
</dbReference>
<dbReference type="UniPathway" id="UPA00138"/>
<dbReference type="PROSITE" id="PS51440">
    <property type="entry name" value="TIM_2"/>
    <property type="match status" value="1"/>
</dbReference>
<feature type="binding site" evidence="5">
    <location>
        <position position="146"/>
    </location>
    <ligand>
        <name>substrate</name>
    </ligand>
</feature>
<dbReference type="GO" id="GO:0019563">
    <property type="term" value="P:glycerol catabolic process"/>
    <property type="evidence" value="ECO:0007669"/>
    <property type="project" value="TreeGrafter"/>
</dbReference>
<dbReference type="PANTHER" id="PTHR21139">
    <property type="entry name" value="TRIOSEPHOSPHATE ISOMERASE"/>
    <property type="match status" value="1"/>
</dbReference>
<accession>A0A3G3IHV5</accession>
<comment type="pathway">
    <text evidence="5 6">Carbohydrate degradation; glycolysis; D-glyceraldehyde 3-phosphate from glycerone phosphate: step 1/1.</text>
</comment>
<evidence type="ECO:0000256" key="3">
    <source>
        <dbReference type="ARBA" id="ARBA00023152"/>
    </source>
</evidence>
<keyword evidence="4 5" id="KW-0413">Isomerase</keyword>
<dbReference type="Gene3D" id="3.20.20.70">
    <property type="entry name" value="Aldolase class I"/>
    <property type="match status" value="1"/>
</dbReference>
<protein>
    <recommendedName>
        <fullName evidence="5 6">Triosephosphate isomerase</fullName>
        <shortName evidence="5">TIM</shortName>
        <shortName evidence="5">TPI</shortName>
        <ecNumber evidence="5 6">5.3.1.1</ecNumber>
    </recommendedName>
    <alternativeName>
        <fullName evidence="5">Triose-phosphate isomerase</fullName>
    </alternativeName>
</protein>
<evidence type="ECO:0000313" key="8">
    <source>
        <dbReference type="Proteomes" id="UP000273278"/>
    </source>
</evidence>
<evidence type="ECO:0000256" key="2">
    <source>
        <dbReference type="ARBA" id="ARBA00022490"/>
    </source>
</evidence>
<dbReference type="InterPro" id="IPR013785">
    <property type="entry name" value="Aldolase_TIM"/>
</dbReference>
<keyword evidence="3 5" id="KW-0324">Glycolysis</keyword>
<dbReference type="InterPro" id="IPR000652">
    <property type="entry name" value="Triosephosphate_isomerase"/>
</dbReference>
<comment type="subcellular location">
    <subcellularLocation>
        <location evidence="5 6">Cytoplasm</location>
    </subcellularLocation>
</comment>
<comment type="pathway">
    <text evidence="5 6">Carbohydrate biosynthesis; gluconeogenesis.</text>
</comment>
<dbReference type="GO" id="GO:0046166">
    <property type="term" value="P:glyceraldehyde-3-phosphate biosynthetic process"/>
    <property type="evidence" value="ECO:0007669"/>
    <property type="project" value="TreeGrafter"/>
</dbReference>
<comment type="catalytic activity">
    <reaction evidence="5 6">
        <text>D-glyceraldehyde 3-phosphate = dihydroxyacetone phosphate</text>
        <dbReference type="Rhea" id="RHEA:18585"/>
        <dbReference type="ChEBI" id="CHEBI:57642"/>
        <dbReference type="ChEBI" id="CHEBI:59776"/>
        <dbReference type="EC" id="5.3.1.1"/>
    </reaction>
</comment>
<organism evidence="7 8">
    <name type="scientific">Methanomethylophilus alvi</name>
    <dbReference type="NCBI Taxonomy" id="1291540"/>
    <lineage>
        <taxon>Archaea</taxon>
        <taxon>Methanobacteriati</taxon>
        <taxon>Thermoplasmatota</taxon>
        <taxon>Thermoplasmata</taxon>
        <taxon>Methanomassiliicoccales</taxon>
        <taxon>Methanomethylophilaceae</taxon>
        <taxon>Methanomethylophilus</taxon>
    </lineage>
</organism>
<dbReference type="GO" id="GO:0006096">
    <property type="term" value="P:glycolytic process"/>
    <property type="evidence" value="ECO:0007669"/>
    <property type="project" value="UniProtKB-UniRule"/>
</dbReference>
<evidence type="ECO:0000256" key="6">
    <source>
        <dbReference type="RuleBase" id="RU363013"/>
    </source>
</evidence>
<dbReference type="EC" id="5.3.1.1" evidence="5 6"/>
<dbReference type="UniPathway" id="UPA00109">
    <property type="reaction ID" value="UER00189"/>
</dbReference>
<dbReference type="InterPro" id="IPR035990">
    <property type="entry name" value="TIM_sf"/>
</dbReference>
<feature type="active site" description="Proton acceptor" evidence="5">
    <location>
        <position position="141"/>
    </location>
</feature>
<keyword evidence="2 5" id="KW-0963">Cytoplasm</keyword>
<reference evidence="7 8" key="1">
    <citation type="submission" date="2016-10" db="EMBL/GenBank/DDBJ databases">
        <title>Complete genome of the TMA-utilizing, human hosted archaeon Methanomethylophilus alvus Gen. nov, sp. nov., strain Mx-05, derived from a pure culture.</title>
        <authorList>
            <person name="Brugere J.-F."/>
            <person name="Ben Hania W."/>
            <person name="Chaudhary P.P."/>
            <person name="Gaci N."/>
            <person name="Borrel G."/>
            <person name="Cao Van Tuat L."/>
            <person name="Fardeau M.-L."/>
            <person name="Harris H.M.B."/>
            <person name="O'Toole P.W."/>
            <person name="Ollivier B."/>
        </authorList>
    </citation>
    <scope>NUCLEOTIDE SEQUENCE [LARGE SCALE GENOMIC DNA]</scope>
    <source>
        <strain evidence="7 8">Mx-05</strain>
    </source>
</reference>
<comment type="subunit">
    <text evidence="5">Homotetramer; dimer of dimers.</text>
</comment>
<proteinExistence type="inferred from homology"/>
<evidence type="ECO:0000256" key="4">
    <source>
        <dbReference type="ARBA" id="ARBA00023235"/>
    </source>
</evidence>
<dbReference type="AlphaFoldDB" id="A0A3G3IHV5"/>
<evidence type="ECO:0000256" key="5">
    <source>
        <dbReference type="HAMAP-Rule" id="MF_00147"/>
    </source>
</evidence>
<evidence type="ECO:0000256" key="1">
    <source>
        <dbReference type="ARBA" id="ARBA00022432"/>
    </source>
</evidence>
<dbReference type="PANTHER" id="PTHR21139:SF42">
    <property type="entry name" value="TRIOSEPHOSPHATE ISOMERASE"/>
    <property type="match status" value="1"/>
</dbReference>
<dbReference type="GO" id="GO:0005829">
    <property type="term" value="C:cytosol"/>
    <property type="evidence" value="ECO:0007669"/>
    <property type="project" value="TreeGrafter"/>
</dbReference>
<dbReference type="NCBIfam" id="NF003302">
    <property type="entry name" value="PRK04302.1"/>
    <property type="match status" value="1"/>
</dbReference>
<name>A0A3G3IHV5_9ARCH</name>
<dbReference type="SUPFAM" id="SSF51351">
    <property type="entry name" value="Triosephosphate isomerase (TIM)"/>
    <property type="match status" value="1"/>
</dbReference>
<sequence>MGKHVVIVNFKAYREVDGAAAVELAKKCQQVSEETGACIAVCPPVVSLAAVAAAVDIPVLSQNVDPRAPGSATGWVTPSMVRSCGAIGTLINHSEHKVDAEVVGECVELSLGCDLTTVVCADTVDTAVSLARFTPDFIAVEPPELIGGDISVTTANPRIVESTVESVKDVNKAVRVLCGAGVKTGKDVAAAIDLGADGVLLASGVVKAKDQYAVLTDLVSAL</sequence>